<dbReference type="AlphaFoldDB" id="A0A644ZJ86"/>
<feature type="region of interest" description="Disordered" evidence="1">
    <location>
        <begin position="1"/>
        <end position="23"/>
    </location>
</feature>
<accession>A0A644ZJ86</accession>
<feature type="region of interest" description="Disordered" evidence="1">
    <location>
        <begin position="167"/>
        <end position="198"/>
    </location>
</feature>
<dbReference type="EMBL" id="VSSQ01008986">
    <property type="protein sequence ID" value="MPM40398.1"/>
    <property type="molecule type" value="Genomic_DNA"/>
</dbReference>
<name>A0A644ZJ86_9ZZZZ</name>
<organism evidence="2">
    <name type="scientific">bioreactor metagenome</name>
    <dbReference type="NCBI Taxonomy" id="1076179"/>
    <lineage>
        <taxon>unclassified sequences</taxon>
        <taxon>metagenomes</taxon>
        <taxon>ecological metagenomes</taxon>
    </lineage>
</organism>
<evidence type="ECO:0000256" key="1">
    <source>
        <dbReference type="SAM" id="MobiDB-lite"/>
    </source>
</evidence>
<protein>
    <submittedName>
        <fullName evidence="2">Uncharacterized protein</fullName>
    </submittedName>
</protein>
<sequence>MLDAGDIDIEGDDIDGGPGRPVGVEHVLGAECLQALQHGHDRNQNHGGLEQRQRDAPEDLPLGGPINGCSLIDGRRDGGKTGDEENDKVSYVLPEVDHHRGDLFHDWVNKPTLVHPRGAEQGVYPLVAQSARIEDDHPDGCCNHTGENGRTVVGNLQKLLGPVAGKIADEYGNHQTENQEGDEGAQGKDQGGTKAVVE</sequence>
<feature type="region of interest" description="Disordered" evidence="1">
    <location>
        <begin position="40"/>
        <end position="86"/>
    </location>
</feature>
<feature type="compositionally biased region" description="Basic and acidic residues" evidence="1">
    <location>
        <begin position="40"/>
        <end position="57"/>
    </location>
</feature>
<feature type="compositionally biased region" description="Acidic residues" evidence="1">
    <location>
        <begin position="1"/>
        <end position="15"/>
    </location>
</feature>
<comment type="caution">
    <text evidence="2">The sequence shown here is derived from an EMBL/GenBank/DDBJ whole genome shotgun (WGS) entry which is preliminary data.</text>
</comment>
<gene>
    <name evidence="2" type="ORF">SDC9_87038</name>
</gene>
<reference evidence="2" key="1">
    <citation type="submission" date="2019-08" db="EMBL/GenBank/DDBJ databases">
        <authorList>
            <person name="Kucharzyk K."/>
            <person name="Murdoch R.W."/>
            <person name="Higgins S."/>
            <person name="Loffler F."/>
        </authorList>
    </citation>
    <scope>NUCLEOTIDE SEQUENCE</scope>
</reference>
<evidence type="ECO:0000313" key="2">
    <source>
        <dbReference type="EMBL" id="MPM40398.1"/>
    </source>
</evidence>
<proteinExistence type="predicted"/>
<feature type="compositionally biased region" description="Basic and acidic residues" evidence="1">
    <location>
        <begin position="73"/>
        <end position="83"/>
    </location>
</feature>